<dbReference type="RefSeq" id="XP_013891554.1">
    <property type="nucleotide sequence ID" value="XM_014036100.1"/>
</dbReference>
<evidence type="ECO:0000313" key="2">
    <source>
        <dbReference type="Proteomes" id="UP000054498"/>
    </source>
</evidence>
<evidence type="ECO:0000313" key="1">
    <source>
        <dbReference type="EMBL" id="KIY92534.1"/>
    </source>
</evidence>
<dbReference type="OrthoDB" id="5982at2759"/>
<dbReference type="KEGG" id="mng:MNEG_15429"/>
<dbReference type="EMBL" id="KK105534">
    <property type="protein sequence ID" value="KIY92534.1"/>
    <property type="molecule type" value="Genomic_DNA"/>
</dbReference>
<accession>A0A0D2LKX0</accession>
<gene>
    <name evidence="1" type="ORF">MNEG_15429</name>
</gene>
<reference evidence="1 2" key="1">
    <citation type="journal article" date="2013" name="BMC Genomics">
        <title>Reconstruction of the lipid metabolism for the microalga Monoraphidium neglectum from its genome sequence reveals characteristics suitable for biofuel production.</title>
        <authorList>
            <person name="Bogen C."/>
            <person name="Al-Dilaimi A."/>
            <person name="Albersmeier A."/>
            <person name="Wichmann J."/>
            <person name="Grundmann M."/>
            <person name="Rupp O."/>
            <person name="Lauersen K.J."/>
            <person name="Blifernez-Klassen O."/>
            <person name="Kalinowski J."/>
            <person name="Goesmann A."/>
            <person name="Mussgnug J.H."/>
            <person name="Kruse O."/>
        </authorList>
    </citation>
    <scope>NUCLEOTIDE SEQUENCE [LARGE SCALE GENOMIC DNA]</scope>
    <source>
        <strain evidence="1 2">SAG 48.87</strain>
    </source>
</reference>
<protein>
    <recommendedName>
        <fullName evidence="3">GIY-YIG domain-containing protein</fullName>
    </recommendedName>
</protein>
<dbReference type="STRING" id="145388.A0A0D2LKX0"/>
<proteinExistence type="predicted"/>
<keyword evidence="2" id="KW-1185">Reference proteome</keyword>
<sequence>MDLDAFPIIDNQGLVNPLVPEGTQAHVFAIIDVNQKLQYIGFSKGLRTTLRTLLGRRPDKAHFFKAVHFHEFDQAAMVAVRDAWYEQCGGAPPGNKLALERNQWQKPVDGGAISQRGKRGAAEDKARELLTIIRQRGCTEPFTPAPELLDDGLVEFLEVAALSDEQLKAAREAAAKAAKESRSCSVVVDGQPKLFTAADIFIPLDSCSGPDSSPGPADIP</sequence>
<dbReference type="Proteomes" id="UP000054498">
    <property type="component" value="Unassembled WGS sequence"/>
</dbReference>
<organism evidence="1 2">
    <name type="scientific">Monoraphidium neglectum</name>
    <dbReference type="NCBI Taxonomy" id="145388"/>
    <lineage>
        <taxon>Eukaryota</taxon>
        <taxon>Viridiplantae</taxon>
        <taxon>Chlorophyta</taxon>
        <taxon>core chlorophytes</taxon>
        <taxon>Chlorophyceae</taxon>
        <taxon>CS clade</taxon>
        <taxon>Sphaeropleales</taxon>
        <taxon>Selenastraceae</taxon>
        <taxon>Monoraphidium</taxon>
    </lineage>
</organism>
<dbReference type="CDD" id="cd10450">
    <property type="entry name" value="GIY-YIG_AtGrxS16_like"/>
    <property type="match status" value="1"/>
</dbReference>
<name>A0A0D2LKX0_9CHLO</name>
<dbReference type="GeneID" id="25733089"/>
<dbReference type="InterPro" id="IPR049578">
    <property type="entry name" value="CAXIP1-like_GIY-YIG_dom"/>
</dbReference>
<dbReference type="AlphaFoldDB" id="A0A0D2LKX0"/>
<evidence type="ECO:0008006" key="3">
    <source>
        <dbReference type="Google" id="ProtNLM"/>
    </source>
</evidence>